<keyword evidence="2" id="KW-1185">Reference proteome</keyword>
<reference evidence="1 2" key="1">
    <citation type="submission" date="2021-03" db="EMBL/GenBank/DDBJ databases">
        <title>Genomic Encyclopedia of Type Strains, Phase IV (KMG-IV): sequencing the most valuable type-strain genomes for metagenomic binning, comparative biology and taxonomic classification.</title>
        <authorList>
            <person name="Goeker M."/>
        </authorList>
    </citation>
    <scope>NUCLEOTIDE SEQUENCE [LARGE SCALE GENOMIC DNA]</scope>
    <source>
        <strain evidence="1 2">DSM 26048</strain>
    </source>
</reference>
<evidence type="ECO:0000313" key="1">
    <source>
        <dbReference type="EMBL" id="MBP1989204.1"/>
    </source>
</evidence>
<sequence length="105" mass="12201">MDKKSYYIAVGASGIMESQGDAAYEFEIVATEEDILKLRELFEEREDADQEGYVHAHVPWMYTYDGPNDKNDYYLSQVYGMLHELGTEETRKHIEKMNVLPQADE</sequence>
<dbReference type="EMBL" id="JAGGLB010000002">
    <property type="protein sequence ID" value="MBP1989204.1"/>
    <property type="molecule type" value="Genomic_DNA"/>
</dbReference>
<evidence type="ECO:0000313" key="2">
    <source>
        <dbReference type="Proteomes" id="UP001519287"/>
    </source>
</evidence>
<dbReference type="RefSeq" id="WP_209970036.1">
    <property type="nucleotide sequence ID" value="NZ_JAGGLB010000002.1"/>
</dbReference>
<protein>
    <recommendedName>
        <fullName evidence="3">Hydrolase</fullName>
    </recommendedName>
</protein>
<proteinExistence type="predicted"/>
<organism evidence="1 2">
    <name type="scientific">Paenibacillus eucommiae</name>
    <dbReference type="NCBI Taxonomy" id="1355755"/>
    <lineage>
        <taxon>Bacteria</taxon>
        <taxon>Bacillati</taxon>
        <taxon>Bacillota</taxon>
        <taxon>Bacilli</taxon>
        <taxon>Bacillales</taxon>
        <taxon>Paenibacillaceae</taxon>
        <taxon>Paenibacillus</taxon>
    </lineage>
</organism>
<accession>A0ABS4IRK0</accession>
<evidence type="ECO:0008006" key="3">
    <source>
        <dbReference type="Google" id="ProtNLM"/>
    </source>
</evidence>
<name>A0ABS4IRK0_9BACL</name>
<gene>
    <name evidence="1" type="ORF">J2Z66_000799</name>
</gene>
<dbReference type="Proteomes" id="UP001519287">
    <property type="component" value="Unassembled WGS sequence"/>
</dbReference>
<comment type="caution">
    <text evidence="1">The sequence shown here is derived from an EMBL/GenBank/DDBJ whole genome shotgun (WGS) entry which is preliminary data.</text>
</comment>